<reference evidence="2" key="1">
    <citation type="submission" date="2019-09" db="EMBL/GenBank/DDBJ databases">
        <authorList>
            <person name="Zhang L."/>
        </authorList>
    </citation>
    <scope>NUCLEOTIDE SEQUENCE</scope>
</reference>
<name>A0A5K1B4U5_9MAGN</name>
<evidence type="ECO:0000256" key="1">
    <source>
        <dbReference type="SAM" id="MobiDB-lite"/>
    </source>
</evidence>
<dbReference type="PANTHER" id="PTHR33132:SF135">
    <property type="entry name" value="OS02G0799700 PROTEIN"/>
    <property type="match status" value="1"/>
</dbReference>
<feature type="compositionally biased region" description="Basic and acidic residues" evidence="1">
    <location>
        <begin position="1"/>
        <end position="31"/>
    </location>
</feature>
<dbReference type="Gramene" id="NC3G0207110.1">
    <property type="protein sequence ID" value="NC3G0207110.1:cds"/>
    <property type="gene ID" value="NC3G0207110"/>
</dbReference>
<accession>A0A5K1B4U5</accession>
<evidence type="ECO:0000313" key="2">
    <source>
        <dbReference type="EMBL" id="VVW09532.1"/>
    </source>
</evidence>
<sequence length="108" mass="11764">MDQTTRARTEAEESIAKVPVVEDKKDVEHMTRQQKIMNTPVGLEVQVPEAPESQVAAPPPSLTRQASGKLNCLCSPTTHAGSFRCRLHRGPLLQRTKSFNSGEGSNAP</sequence>
<protein>
    <submittedName>
        <fullName evidence="2">Uncharacterized protein</fullName>
    </submittedName>
</protein>
<gene>
    <name evidence="2" type="ORF">NYM_LOCUS15113</name>
</gene>
<feature type="region of interest" description="Disordered" evidence="1">
    <location>
        <begin position="1"/>
        <end position="40"/>
    </location>
</feature>
<dbReference type="PANTHER" id="PTHR33132">
    <property type="entry name" value="OSJNBB0118P14.9 PROTEIN"/>
    <property type="match status" value="1"/>
</dbReference>
<organism evidence="2">
    <name type="scientific">Nymphaea colorata</name>
    <name type="common">pocket water lily</name>
    <dbReference type="NCBI Taxonomy" id="210225"/>
    <lineage>
        <taxon>Eukaryota</taxon>
        <taxon>Viridiplantae</taxon>
        <taxon>Streptophyta</taxon>
        <taxon>Embryophyta</taxon>
        <taxon>Tracheophyta</taxon>
        <taxon>Spermatophyta</taxon>
        <taxon>Magnoliopsida</taxon>
        <taxon>Nymphaeales</taxon>
        <taxon>Nymphaeaceae</taxon>
        <taxon>Nymphaea</taxon>
    </lineage>
</organism>
<dbReference type="AlphaFoldDB" id="A0A5K1B4U5"/>
<dbReference type="EMBL" id="LR721781">
    <property type="protein sequence ID" value="VVW09532.1"/>
    <property type="molecule type" value="Genomic_DNA"/>
</dbReference>
<proteinExistence type="predicted"/>